<evidence type="ECO:0000313" key="1">
    <source>
        <dbReference type="EMBL" id="EPY15539.1"/>
    </source>
</evidence>
<name>S9TF35_9TRYP</name>
<comment type="caution">
    <text evidence="1">The sequence shown here is derived from an EMBL/GenBank/DDBJ whole genome shotgun (WGS) entry which is preliminary data.</text>
</comment>
<dbReference type="Proteomes" id="UP000015354">
    <property type="component" value="Unassembled WGS sequence"/>
</dbReference>
<sequence>MRPARPQGPPPPIPLRLVHSSWMGCVATQRIALKQLQDSGALRGEAAAEARTQQLLQCLETSRIQFNAKGFCARVASASGSAECPAELPVCTNGFYFDLF</sequence>
<proteinExistence type="predicted"/>
<keyword evidence="2" id="KW-1185">Reference proteome</keyword>
<protein>
    <submittedName>
        <fullName evidence="1">Uncharacterized protein</fullName>
    </submittedName>
</protein>
<dbReference type="EMBL" id="ATMH01011982">
    <property type="protein sequence ID" value="EPY15539.1"/>
    <property type="molecule type" value="Genomic_DNA"/>
</dbReference>
<evidence type="ECO:0000313" key="2">
    <source>
        <dbReference type="Proteomes" id="UP000015354"/>
    </source>
</evidence>
<dbReference type="AlphaFoldDB" id="S9TF35"/>
<accession>S9TF35</accession>
<gene>
    <name evidence="1" type="ORF">STCU_11942</name>
</gene>
<organism evidence="1 2">
    <name type="scientific">Strigomonas culicis</name>
    <dbReference type="NCBI Taxonomy" id="28005"/>
    <lineage>
        <taxon>Eukaryota</taxon>
        <taxon>Discoba</taxon>
        <taxon>Euglenozoa</taxon>
        <taxon>Kinetoplastea</taxon>
        <taxon>Metakinetoplastina</taxon>
        <taxon>Trypanosomatida</taxon>
        <taxon>Trypanosomatidae</taxon>
        <taxon>Strigomonadinae</taxon>
        <taxon>Strigomonas</taxon>
    </lineage>
</organism>
<reference evidence="1 2" key="1">
    <citation type="journal article" date="2013" name="PLoS ONE">
        <title>Predicting the Proteins of Angomonas deanei, Strigomonas culicis and Their Respective Endosymbionts Reveals New Aspects of the Trypanosomatidae Family.</title>
        <authorList>
            <person name="Motta M.C."/>
            <person name="Martins A.C."/>
            <person name="de Souza S.S."/>
            <person name="Catta-Preta C.M."/>
            <person name="Silva R."/>
            <person name="Klein C.C."/>
            <person name="de Almeida L.G."/>
            <person name="de Lima Cunha O."/>
            <person name="Ciapina L.P."/>
            <person name="Brocchi M."/>
            <person name="Colabardini A.C."/>
            <person name="de Araujo Lima B."/>
            <person name="Machado C.R."/>
            <person name="de Almeida Soares C.M."/>
            <person name="Probst C.M."/>
            <person name="de Menezes C.B."/>
            <person name="Thompson C.E."/>
            <person name="Bartholomeu D.C."/>
            <person name="Gradia D.F."/>
            <person name="Pavoni D.P."/>
            <person name="Grisard E.C."/>
            <person name="Fantinatti-Garboggini F."/>
            <person name="Marchini F.K."/>
            <person name="Rodrigues-Luiz G.F."/>
            <person name="Wagner G."/>
            <person name="Goldman G.H."/>
            <person name="Fietto J.L."/>
            <person name="Elias M.C."/>
            <person name="Goldman M.H."/>
            <person name="Sagot M.F."/>
            <person name="Pereira M."/>
            <person name="Stoco P.H."/>
            <person name="de Mendonca-Neto R.P."/>
            <person name="Teixeira S.M."/>
            <person name="Maciel T.E."/>
            <person name="de Oliveira Mendes T.A."/>
            <person name="Urmenyi T.P."/>
            <person name="de Souza W."/>
            <person name="Schenkman S."/>
            <person name="de Vasconcelos A.T."/>
        </authorList>
    </citation>
    <scope>NUCLEOTIDE SEQUENCE [LARGE SCALE GENOMIC DNA]</scope>
</reference>